<comment type="caution">
    <text evidence="3">The sequence shown here is derived from an EMBL/GenBank/DDBJ whole genome shotgun (WGS) entry which is preliminary data.</text>
</comment>
<accession>A0ABR1DNV3</accession>
<evidence type="ECO:0000313" key="4">
    <source>
        <dbReference type="Proteomes" id="UP001303046"/>
    </source>
</evidence>
<dbReference type="PANTHER" id="PTHR24224:SF1">
    <property type="entry name" value="G-PROTEIN COUPLED RECEPTORS FAMILY 1 PROFILE DOMAIN-CONTAINING PROTEIN"/>
    <property type="match status" value="1"/>
</dbReference>
<dbReference type="Gene3D" id="1.20.1070.10">
    <property type="entry name" value="Rhodopsin 7-helix transmembrane proteins"/>
    <property type="match status" value="1"/>
</dbReference>
<keyword evidence="4" id="KW-1185">Reference proteome</keyword>
<evidence type="ECO:0000256" key="1">
    <source>
        <dbReference type="SAM" id="MobiDB-lite"/>
    </source>
</evidence>
<keyword evidence="2" id="KW-0472">Membrane</keyword>
<reference evidence="3 4" key="1">
    <citation type="submission" date="2023-08" db="EMBL/GenBank/DDBJ databases">
        <title>A Necator americanus chromosomal reference genome.</title>
        <authorList>
            <person name="Ilik V."/>
            <person name="Petrzelkova K.J."/>
            <person name="Pardy F."/>
            <person name="Fuh T."/>
            <person name="Niatou-Singa F.S."/>
            <person name="Gouil Q."/>
            <person name="Baker L."/>
            <person name="Ritchie M.E."/>
            <person name="Jex A.R."/>
            <person name="Gazzola D."/>
            <person name="Li H."/>
            <person name="Toshio Fujiwara R."/>
            <person name="Zhan B."/>
            <person name="Aroian R.V."/>
            <person name="Pafco B."/>
            <person name="Schwarz E.M."/>
        </authorList>
    </citation>
    <scope>NUCLEOTIDE SEQUENCE [LARGE SCALE GENOMIC DNA]</scope>
    <source>
        <strain evidence="3 4">Aroian</strain>
        <tissue evidence="3">Whole animal</tissue>
    </source>
</reference>
<evidence type="ECO:0008006" key="5">
    <source>
        <dbReference type="Google" id="ProtNLM"/>
    </source>
</evidence>
<dbReference type="InterPro" id="IPR052665">
    <property type="entry name" value="Neuropeptide-GPCR"/>
</dbReference>
<evidence type="ECO:0000313" key="3">
    <source>
        <dbReference type="EMBL" id="KAK6752113.1"/>
    </source>
</evidence>
<organism evidence="3 4">
    <name type="scientific">Necator americanus</name>
    <name type="common">Human hookworm</name>
    <dbReference type="NCBI Taxonomy" id="51031"/>
    <lineage>
        <taxon>Eukaryota</taxon>
        <taxon>Metazoa</taxon>
        <taxon>Ecdysozoa</taxon>
        <taxon>Nematoda</taxon>
        <taxon>Chromadorea</taxon>
        <taxon>Rhabditida</taxon>
        <taxon>Rhabditina</taxon>
        <taxon>Rhabditomorpha</taxon>
        <taxon>Strongyloidea</taxon>
        <taxon>Ancylostomatidae</taxon>
        <taxon>Bunostominae</taxon>
        <taxon>Necator</taxon>
    </lineage>
</organism>
<keyword evidence="2" id="KW-0812">Transmembrane</keyword>
<feature type="region of interest" description="Disordered" evidence="1">
    <location>
        <begin position="241"/>
        <end position="266"/>
    </location>
</feature>
<proteinExistence type="predicted"/>
<dbReference type="PROSITE" id="PS51257">
    <property type="entry name" value="PROKAR_LIPOPROTEIN"/>
    <property type="match status" value="1"/>
</dbReference>
<sequence length="266" mass="29771">MGRLQASSPMSFWENFRSPGVDMLLAGPTCGIQGCHESVLAQQKQGVHPLNPPASLGKRKVAFGPRFAPYPPPGDAPRSLATNRLDQGYKWVALFEALVTYVCPFVCTLIADLLVLCWGQKSNKFTVLSSDSVCKHTCSHELAHGLKIQSRESLQLTHLRRQRAIRRCLFMATIQMILNAPYYTLQLIDEIYSLQSTPSGLVSYLYMDAVLYLLYLCQFPFVSLYIGNLHSDMKASERLRRANSSVSTRQDSLRHPLTSARSVDPC</sequence>
<dbReference type="Proteomes" id="UP001303046">
    <property type="component" value="Unassembled WGS sequence"/>
</dbReference>
<name>A0ABR1DNV3_NECAM</name>
<protein>
    <recommendedName>
        <fullName evidence="5">G-protein coupled receptors family 1 profile domain-containing protein</fullName>
    </recommendedName>
</protein>
<gene>
    <name evidence="3" type="primary">Necator_chrIV.g16793</name>
    <name evidence="3" type="ORF">RB195_003496</name>
</gene>
<keyword evidence="2" id="KW-1133">Transmembrane helix</keyword>
<dbReference type="EMBL" id="JAVFWL010000004">
    <property type="protein sequence ID" value="KAK6752113.1"/>
    <property type="molecule type" value="Genomic_DNA"/>
</dbReference>
<dbReference type="PANTHER" id="PTHR24224">
    <property type="entry name" value="CARDIOACCELERATORY PEPTIDE RECEPTOR-RELATED"/>
    <property type="match status" value="1"/>
</dbReference>
<feature type="transmembrane region" description="Helical" evidence="2">
    <location>
        <begin position="205"/>
        <end position="226"/>
    </location>
</feature>
<evidence type="ECO:0000256" key="2">
    <source>
        <dbReference type="SAM" id="Phobius"/>
    </source>
</evidence>
<feature type="transmembrane region" description="Helical" evidence="2">
    <location>
        <begin position="168"/>
        <end position="185"/>
    </location>
</feature>
<feature type="transmembrane region" description="Helical" evidence="2">
    <location>
        <begin position="98"/>
        <end position="119"/>
    </location>
</feature>